<dbReference type="Gramene" id="TuG1812G0700005427.01.T01">
    <property type="protein sequence ID" value="TuG1812G0700005427.01.T01"/>
    <property type="gene ID" value="TuG1812G0700005427.01"/>
</dbReference>
<sequence length="120" mass="12887">MESGAWVEWPELLIGGTGAGLAEEDETRRPALTIDDGERRLAAMVFKHKFRRGGDTAPRLADGPAAADVLRRQQDEYAVNQLLGKVPELGVASPVRHGAPLDLGLETADPAVTMAVELCR</sequence>
<dbReference type="AlphaFoldDB" id="A0A8R7R565"/>
<evidence type="ECO:0000313" key="1">
    <source>
        <dbReference type="EnsemblPlants" id="TuG1812G0700005427.01.T01"/>
    </source>
</evidence>
<reference evidence="1" key="3">
    <citation type="submission" date="2022-06" db="UniProtKB">
        <authorList>
            <consortium name="EnsemblPlants"/>
        </authorList>
    </citation>
    <scope>IDENTIFICATION</scope>
</reference>
<accession>A0A8R7R565</accession>
<proteinExistence type="predicted"/>
<dbReference type="Proteomes" id="UP000015106">
    <property type="component" value="Chromosome 7"/>
</dbReference>
<dbReference type="EnsemblPlants" id="TuG1812G0700005427.01.T01">
    <property type="protein sequence ID" value="TuG1812G0700005427.01.T01"/>
    <property type="gene ID" value="TuG1812G0700005427.01"/>
</dbReference>
<name>A0A8R7R565_TRIUA</name>
<keyword evidence="2" id="KW-1185">Reference proteome</keyword>
<organism evidence="1 2">
    <name type="scientific">Triticum urartu</name>
    <name type="common">Red wild einkorn</name>
    <name type="synonym">Crithodium urartu</name>
    <dbReference type="NCBI Taxonomy" id="4572"/>
    <lineage>
        <taxon>Eukaryota</taxon>
        <taxon>Viridiplantae</taxon>
        <taxon>Streptophyta</taxon>
        <taxon>Embryophyta</taxon>
        <taxon>Tracheophyta</taxon>
        <taxon>Spermatophyta</taxon>
        <taxon>Magnoliopsida</taxon>
        <taxon>Liliopsida</taxon>
        <taxon>Poales</taxon>
        <taxon>Poaceae</taxon>
        <taxon>BOP clade</taxon>
        <taxon>Pooideae</taxon>
        <taxon>Triticodae</taxon>
        <taxon>Triticeae</taxon>
        <taxon>Triticinae</taxon>
        <taxon>Triticum</taxon>
    </lineage>
</organism>
<reference evidence="2" key="1">
    <citation type="journal article" date="2013" name="Nature">
        <title>Draft genome of the wheat A-genome progenitor Triticum urartu.</title>
        <authorList>
            <person name="Ling H.Q."/>
            <person name="Zhao S."/>
            <person name="Liu D."/>
            <person name="Wang J."/>
            <person name="Sun H."/>
            <person name="Zhang C."/>
            <person name="Fan H."/>
            <person name="Li D."/>
            <person name="Dong L."/>
            <person name="Tao Y."/>
            <person name="Gao C."/>
            <person name="Wu H."/>
            <person name="Li Y."/>
            <person name="Cui Y."/>
            <person name="Guo X."/>
            <person name="Zheng S."/>
            <person name="Wang B."/>
            <person name="Yu K."/>
            <person name="Liang Q."/>
            <person name="Yang W."/>
            <person name="Lou X."/>
            <person name="Chen J."/>
            <person name="Feng M."/>
            <person name="Jian J."/>
            <person name="Zhang X."/>
            <person name="Luo G."/>
            <person name="Jiang Y."/>
            <person name="Liu J."/>
            <person name="Wang Z."/>
            <person name="Sha Y."/>
            <person name="Zhang B."/>
            <person name="Wu H."/>
            <person name="Tang D."/>
            <person name="Shen Q."/>
            <person name="Xue P."/>
            <person name="Zou S."/>
            <person name="Wang X."/>
            <person name="Liu X."/>
            <person name="Wang F."/>
            <person name="Yang Y."/>
            <person name="An X."/>
            <person name="Dong Z."/>
            <person name="Zhang K."/>
            <person name="Zhang X."/>
            <person name="Luo M.C."/>
            <person name="Dvorak J."/>
            <person name="Tong Y."/>
            <person name="Wang J."/>
            <person name="Yang H."/>
            <person name="Li Z."/>
            <person name="Wang D."/>
            <person name="Zhang A."/>
            <person name="Wang J."/>
        </authorList>
    </citation>
    <scope>NUCLEOTIDE SEQUENCE</scope>
    <source>
        <strain evidence="2">cv. G1812</strain>
    </source>
</reference>
<evidence type="ECO:0000313" key="2">
    <source>
        <dbReference type="Proteomes" id="UP000015106"/>
    </source>
</evidence>
<reference evidence="1" key="2">
    <citation type="submission" date="2018-03" db="EMBL/GenBank/DDBJ databases">
        <title>The Triticum urartu genome reveals the dynamic nature of wheat genome evolution.</title>
        <authorList>
            <person name="Ling H."/>
            <person name="Ma B."/>
            <person name="Shi X."/>
            <person name="Liu H."/>
            <person name="Dong L."/>
            <person name="Sun H."/>
            <person name="Cao Y."/>
            <person name="Gao Q."/>
            <person name="Zheng S."/>
            <person name="Li Y."/>
            <person name="Yu Y."/>
            <person name="Du H."/>
            <person name="Qi M."/>
            <person name="Li Y."/>
            <person name="Yu H."/>
            <person name="Cui Y."/>
            <person name="Wang N."/>
            <person name="Chen C."/>
            <person name="Wu H."/>
            <person name="Zhao Y."/>
            <person name="Zhang J."/>
            <person name="Li Y."/>
            <person name="Zhou W."/>
            <person name="Zhang B."/>
            <person name="Hu W."/>
            <person name="Eijk M."/>
            <person name="Tang J."/>
            <person name="Witsenboer H."/>
            <person name="Zhao S."/>
            <person name="Li Z."/>
            <person name="Zhang A."/>
            <person name="Wang D."/>
            <person name="Liang C."/>
        </authorList>
    </citation>
    <scope>NUCLEOTIDE SEQUENCE [LARGE SCALE GENOMIC DNA]</scope>
    <source>
        <strain evidence="1">cv. G1812</strain>
    </source>
</reference>
<protein>
    <submittedName>
        <fullName evidence="1">Uncharacterized protein</fullName>
    </submittedName>
</protein>